<dbReference type="PROSITE" id="PS50928">
    <property type="entry name" value="ABC_TM1"/>
    <property type="match status" value="1"/>
</dbReference>
<keyword evidence="8 9" id="KW-0472">Membrane</keyword>
<name>A0A426UA96_9CHLR</name>
<evidence type="ECO:0000256" key="1">
    <source>
        <dbReference type="ARBA" id="ARBA00004651"/>
    </source>
</evidence>
<accession>A0A426UA96</accession>
<dbReference type="PANTHER" id="PTHR32243">
    <property type="entry name" value="MALTOSE TRANSPORT SYSTEM PERMEASE-RELATED"/>
    <property type="match status" value="1"/>
</dbReference>
<dbReference type="CDD" id="cd06261">
    <property type="entry name" value="TM_PBP2"/>
    <property type="match status" value="1"/>
</dbReference>
<comment type="caution">
    <text evidence="11">The sequence shown here is derived from an EMBL/GenBank/DDBJ whole genome shotgun (WGS) entry which is preliminary data.</text>
</comment>
<feature type="transmembrane region" description="Helical" evidence="9">
    <location>
        <begin position="245"/>
        <end position="266"/>
    </location>
</feature>
<feature type="domain" description="ABC transmembrane type-1" evidence="10">
    <location>
        <begin position="75"/>
        <end position="266"/>
    </location>
</feature>
<keyword evidence="6 9" id="KW-0812">Transmembrane</keyword>
<evidence type="ECO:0000256" key="3">
    <source>
        <dbReference type="ARBA" id="ARBA00022448"/>
    </source>
</evidence>
<keyword evidence="5" id="KW-0762">Sugar transport</keyword>
<evidence type="ECO:0000256" key="8">
    <source>
        <dbReference type="ARBA" id="ARBA00023136"/>
    </source>
</evidence>
<dbReference type="GO" id="GO:0015423">
    <property type="term" value="F:ABC-type maltose transporter activity"/>
    <property type="evidence" value="ECO:0007669"/>
    <property type="project" value="TreeGrafter"/>
</dbReference>
<evidence type="ECO:0000256" key="7">
    <source>
        <dbReference type="ARBA" id="ARBA00022989"/>
    </source>
</evidence>
<dbReference type="InterPro" id="IPR035906">
    <property type="entry name" value="MetI-like_sf"/>
</dbReference>
<dbReference type="PANTHER" id="PTHR32243:SF50">
    <property type="entry name" value="MALTOSE_MALTODEXTRIN TRANSPORT SYSTEM PERMEASE PROTEIN MALG"/>
    <property type="match status" value="1"/>
</dbReference>
<dbReference type="EMBL" id="RSAS01000067">
    <property type="protein sequence ID" value="RRR77365.1"/>
    <property type="molecule type" value="Genomic_DNA"/>
</dbReference>
<protein>
    <submittedName>
        <fullName evidence="11">ABC transporter permease subunit</fullName>
    </submittedName>
</protein>
<dbReference type="InterPro" id="IPR050901">
    <property type="entry name" value="BP-dep_ABC_trans_perm"/>
</dbReference>
<comment type="subcellular location">
    <subcellularLocation>
        <location evidence="1 9">Cell membrane</location>
        <topology evidence="1 9">Multi-pass membrane protein</topology>
    </subcellularLocation>
</comment>
<comment type="similarity">
    <text evidence="2">Belongs to the binding-protein-dependent transport system permease family. MalFG subfamily.</text>
</comment>
<feature type="transmembrane region" description="Helical" evidence="9">
    <location>
        <begin position="79"/>
        <end position="100"/>
    </location>
</feature>
<dbReference type="SUPFAM" id="SSF161098">
    <property type="entry name" value="MetI-like"/>
    <property type="match status" value="1"/>
</dbReference>
<dbReference type="InterPro" id="IPR000515">
    <property type="entry name" value="MetI-like"/>
</dbReference>
<evidence type="ECO:0000256" key="6">
    <source>
        <dbReference type="ARBA" id="ARBA00022692"/>
    </source>
</evidence>
<evidence type="ECO:0000256" key="9">
    <source>
        <dbReference type="RuleBase" id="RU363032"/>
    </source>
</evidence>
<dbReference type="Pfam" id="PF00528">
    <property type="entry name" value="BPD_transp_1"/>
    <property type="match status" value="1"/>
</dbReference>
<feature type="transmembrane region" description="Helical" evidence="9">
    <location>
        <begin position="143"/>
        <end position="166"/>
    </location>
</feature>
<keyword evidence="3 9" id="KW-0813">Transport</keyword>
<gene>
    <name evidence="11" type="ORF">EI684_01550</name>
</gene>
<feature type="transmembrane region" description="Helical" evidence="9">
    <location>
        <begin position="12"/>
        <end position="35"/>
    </location>
</feature>
<dbReference type="GO" id="GO:0042956">
    <property type="term" value="P:maltodextrin transmembrane transport"/>
    <property type="evidence" value="ECO:0007669"/>
    <property type="project" value="TreeGrafter"/>
</dbReference>
<evidence type="ECO:0000313" key="11">
    <source>
        <dbReference type="EMBL" id="RRR77365.1"/>
    </source>
</evidence>
<proteinExistence type="inferred from homology"/>
<dbReference type="GO" id="GO:0005886">
    <property type="term" value="C:plasma membrane"/>
    <property type="evidence" value="ECO:0007669"/>
    <property type="project" value="UniProtKB-SubCell"/>
</dbReference>
<organism evidence="11 12">
    <name type="scientific">Candidatus Viridilinea halotolerans</name>
    <dbReference type="NCBI Taxonomy" id="2491704"/>
    <lineage>
        <taxon>Bacteria</taxon>
        <taxon>Bacillati</taxon>
        <taxon>Chloroflexota</taxon>
        <taxon>Chloroflexia</taxon>
        <taxon>Chloroflexales</taxon>
        <taxon>Chloroflexineae</taxon>
        <taxon>Oscillochloridaceae</taxon>
        <taxon>Candidatus Viridilinea</taxon>
    </lineage>
</organism>
<feature type="transmembrane region" description="Helical" evidence="9">
    <location>
        <begin position="187"/>
        <end position="212"/>
    </location>
</feature>
<keyword evidence="4" id="KW-1003">Cell membrane</keyword>
<sequence length="281" mass="30821">MIGSSRQTSRVTLVLLYAILIVAILFAAFPIYFVAQASLRPGQSLYSTQLQLLPNDATLANYRYVTTQLPLLRWIGNSLFVAGMTTIVTLVITLSAGYAFSRFKFRGRTQMLGGMLALQAFPGLLSLFAFYLILLNLNLLNNLWGLVLIYASGATVFNIFNLKGYFDTLPADLEEAALIDGATPFQAFFLIMLPLARPAIAVTALFGFLAGFNDYIMAQTMLFDEQLYTAPVGIFSLQDGYRTPWGWFAASALIVSLPVTLLFLYLQRNLVSGLASGAVKG</sequence>
<keyword evidence="7 9" id="KW-1133">Transmembrane helix</keyword>
<evidence type="ECO:0000256" key="4">
    <source>
        <dbReference type="ARBA" id="ARBA00022475"/>
    </source>
</evidence>
<evidence type="ECO:0000313" key="12">
    <source>
        <dbReference type="Proteomes" id="UP000280307"/>
    </source>
</evidence>
<evidence type="ECO:0000256" key="2">
    <source>
        <dbReference type="ARBA" id="ARBA00009047"/>
    </source>
</evidence>
<dbReference type="Proteomes" id="UP000280307">
    <property type="component" value="Unassembled WGS sequence"/>
</dbReference>
<evidence type="ECO:0000259" key="10">
    <source>
        <dbReference type="PROSITE" id="PS50928"/>
    </source>
</evidence>
<dbReference type="Gene3D" id="1.10.3720.10">
    <property type="entry name" value="MetI-like"/>
    <property type="match status" value="1"/>
</dbReference>
<evidence type="ECO:0000256" key="5">
    <source>
        <dbReference type="ARBA" id="ARBA00022597"/>
    </source>
</evidence>
<dbReference type="AlphaFoldDB" id="A0A426UA96"/>
<feature type="transmembrane region" description="Helical" evidence="9">
    <location>
        <begin position="112"/>
        <end position="137"/>
    </location>
</feature>
<reference evidence="11 12" key="1">
    <citation type="submission" date="2018-12" db="EMBL/GenBank/DDBJ databases">
        <title>Genome Sequence of Candidatus Viridilinea halotolerans isolated from saline sulfide-rich spring.</title>
        <authorList>
            <person name="Grouzdev D.S."/>
            <person name="Burganskaya E.I."/>
            <person name="Krutkina M.S."/>
            <person name="Sukhacheva M.V."/>
            <person name="Gorlenko V.M."/>
        </authorList>
    </citation>
    <scope>NUCLEOTIDE SEQUENCE [LARGE SCALE GENOMIC DNA]</scope>
    <source>
        <strain evidence="11">Chok-6</strain>
    </source>
</reference>